<sequence length="278" mass="31440">MSQNYFLRDHDSTGSEWERLDEFHEGMKSFLEGRLSFVPIQNPQKIIDIGAGSGAWALQAAEMFPESQIVAADIKPLPPRPLPSNVSFQALDIINPLAAVELAESFDIVHIRLLFYHIPEKHISAVLKNATRLLKPNGWLLIEDCGKHFGHEASKGPAMATFEKMYMSMIHSKGLDPVIGEHLEKYLQELDCYIDINARCVPLILTTDQQRAGETPEIRSLSNALRITIERIATGNIGEDMKAAGFTPELQKAWADERSDPNFHTTHDFWFIWSQKKM</sequence>
<protein>
    <submittedName>
        <fullName evidence="1">S-adenosyl-L-methionine-dependent methyltransferase</fullName>
    </submittedName>
</protein>
<dbReference type="GO" id="GO:0032259">
    <property type="term" value="P:methylation"/>
    <property type="evidence" value="ECO:0007669"/>
    <property type="project" value="UniProtKB-KW"/>
</dbReference>
<keyword evidence="1" id="KW-0489">Methyltransferase</keyword>
<evidence type="ECO:0000313" key="2">
    <source>
        <dbReference type="Proteomes" id="UP001175228"/>
    </source>
</evidence>
<dbReference type="Pfam" id="PF13489">
    <property type="entry name" value="Methyltransf_23"/>
    <property type="match status" value="1"/>
</dbReference>
<dbReference type="CDD" id="cd02440">
    <property type="entry name" value="AdoMet_MTases"/>
    <property type="match status" value="1"/>
</dbReference>
<accession>A0AA39P5P6</accession>
<gene>
    <name evidence="1" type="ORF">EDD18DRAFT_1209410</name>
</gene>
<name>A0AA39P5P6_9AGAR</name>
<proteinExistence type="predicted"/>
<keyword evidence="1" id="KW-0808">Transferase</keyword>
<dbReference type="Gene3D" id="3.40.50.150">
    <property type="entry name" value="Vaccinia Virus protein VP39"/>
    <property type="match status" value="1"/>
</dbReference>
<evidence type="ECO:0000313" key="1">
    <source>
        <dbReference type="EMBL" id="KAK0478051.1"/>
    </source>
</evidence>
<dbReference type="PANTHER" id="PTHR43591">
    <property type="entry name" value="METHYLTRANSFERASE"/>
    <property type="match status" value="1"/>
</dbReference>
<comment type="caution">
    <text evidence="1">The sequence shown here is derived from an EMBL/GenBank/DDBJ whole genome shotgun (WGS) entry which is preliminary data.</text>
</comment>
<reference evidence="1" key="1">
    <citation type="submission" date="2023-06" db="EMBL/GenBank/DDBJ databases">
        <authorList>
            <consortium name="Lawrence Berkeley National Laboratory"/>
            <person name="Ahrendt S."/>
            <person name="Sahu N."/>
            <person name="Indic B."/>
            <person name="Wong-Bajracharya J."/>
            <person name="Merenyi Z."/>
            <person name="Ke H.-M."/>
            <person name="Monk M."/>
            <person name="Kocsube S."/>
            <person name="Drula E."/>
            <person name="Lipzen A."/>
            <person name="Balint B."/>
            <person name="Henrissat B."/>
            <person name="Andreopoulos B."/>
            <person name="Martin F.M."/>
            <person name="Harder C.B."/>
            <person name="Rigling D."/>
            <person name="Ford K.L."/>
            <person name="Foster G.D."/>
            <person name="Pangilinan J."/>
            <person name="Papanicolaou A."/>
            <person name="Barry K."/>
            <person name="LaButti K."/>
            <person name="Viragh M."/>
            <person name="Koriabine M."/>
            <person name="Yan M."/>
            <person name="Riley R."/>
            <person name="Champramary S."/>
            <person name="Plett K.L."/>
            <person name="Tsai I.J."/>
            <person name="Slot J."/>
            <person name="Sipos G."/>
            <person name="Plett J."/>
            <person name="Nagy L.G."/>
            <person name="Grigoriev I.V."/>
        </authorList>
    </citation>
    <scope>NUCLEOTIDE SEQUENCE</scope>
    <source>
        <strain evidence="1">HWK02</strain>
    </source>
</reference>
<dbReference type="InterPro" id="IPR029063">
    <property type="entry name" value="SAM-dependent_MTases_sf"/>
</dbReference>
<dbReference type="GO" id="GO:0008168">
    <property type="term" value="F:methyltransferase activity"/>
    <property type="evidence" value="ECO:0007669"/>
    <property type="project" value="UniProtKB-KW"/>
</dbReference>
<dbReference type="SUPFAM" id="SSF53335">
    <property type="entry name" value="S-adenosyl-L-methionine-dependent methyltransferases"/>
    <property type="match status" value="1"/>
</dbReference>
<dbReference type="Proteomes" id="UP001175228">
    <property type="component" value="Unassembled WGS sequence"/>
</dbReference>
<dbReference type="AlphaFoldDB" id="A0AA39P5P6"/>
<organism evidence="1 2">
    <name type="scientific">Armillaria luteobubalina</name>
    <dbReference type="NCBI Taxonomy" id="153913"/>
    <lineage>
        <taxon>Eukaryota</taxon>
        <taxon>Fungi</taxon>
        <taxon>Dikarya</taxon>
        <taxon>Basidiomycota</taxon>
        <taxon>Agaricomycotina</taxon>
        <taxon>Agaricomycetes</taxon>
        <taxon>Agaricomycetidae</taxon>
        <taxon>Agaricales</taxon>
        <taxon>Marasmiineae</taxon>
        <taxon>Physalacriaceae</taxon>
        <taxon>Armillaria</taxon>
    </lineage>
</organism>
<keyword evidence="2" id="KW-1185">Reference proteome</keyword>
<dbReference type="EMBL" id="JAUEPU010000100">
    <property type="protein sequence ID" value="KAK0478051.1"/>
    <property type="molecule type" value="Genomic_DNA"/>
</dbReference>